<organism evidence="2 3">
    <name type="scientific">Paenibacillus agilis</name>
    <dbReference type="NCBI Taxonomy" id="3020863"/>
    <lineage>
        <taxon>Bacteria</taxon>
        <taxon>Bacillati</taxon>
        <taxon>Bacillota</taxon>
        <taxon>Bacilli</taxon>
        <taxon>Bacillales</taxon>
        <taxon>Paenibacillaceae</taxon>
        <taxon>Paenibacillus</taxon>
    </lineage>
</organism>
<keyword evidence="3" id="KW-1185">Reference proteome</keyword>
<name>A0A559IQB2_9BACL</name>
<dbReference type="PROSITE" id="PS51186">
    <property type="entry name" value="GNAT"/>
    <property type="match status" value="1"/>
</dbReference>
<reference evidence="2 3" key="1">
    <citation type="submission" date="2019-07" db="EMBL/GenBank/DDBJ databases">
        <authorList>
            <person name="Kim J."/>
        </authorList>
    </citation>
    <scope>NUCLEOTIDE SEQUENCE [LARGE SCALE GENOMIC DNA]</scope>
    <source>
        <strain evidence="2 3">N4</strain>
    </source>
</reference>
<dbReference type="GO" id="GO:0016747">
    <property type="term" value="F:acyltransferase activity, transferring groups other than amino-acyl groups"/>
    <property type="evidence" value="ECO:0007669"/>
    <property type="project" value="InterPro"/>
</dbReference>
<dbReference type="SUPFAM" id="SSF55729">
    <property type="entry name" value="Acyl-CoA N-acyltransferases (Nat)"/>
    <property type="match status" value="1"/>
</dbReference>
<dbReference type="InterPro" id="IPR016181">
    <property type="entry name" value="Acyl_CoA_acyltransferase"/>
</dbReference>
<gene>
    <name evidence="2" type="ORF">FPZ44_18385</name>
</gene>
<comment type="caution">
    <text evidence="2">The sequence shown here is derived from an EMBL/GenBank/DDBJ whole genome shotgun (WGS) entry which is preliminary data.</text>
</comment>
<evidence type="ECO:0000313" key="3">
    <source>
        <dbReference type="Proteomes" id="UP000318102"/>
    </source>
</evidence>
<evidence type="ECO:0000313" key="2">
    <source>
        <dbReference type="EMBL" id="TVX89723.1"/>
    </source>
</evidence>
<dbReference type="OrthoDB" id="9804948at2"/>
<feature type="domain" description="N-acetyltransferase" evidence="1">
    <location>
        <begin position="13"/>
        <end position="158"/>
    </location>
</feature>
<dbReference type="Proteomes" id="UP000318102">
    <property type="component" value="Unassembled WGS sequence"/>
</dbReference>
<proteinExistence type="predicted"/>
<dbReference type="Gene3D" id="3.40.630.30">
    <property type="match status" value="1"/>
</dbReference>
<dbReference type="InterPro" id="IPR000182">
    <property type="entry name" value="GNAT_dom"/>
</dbReference>
<evidence type="ECO:0000259" key="1">
    <source>
        <dbReference type="PROSITE" id="PS51186"/>
    </source>
</evidence>
<dbReference type="EMBL" id="VNJK01000002">
    <property type="protein sequence ID" value="TVX89723.1"/>
    <property type="molecule type" value="Genomic_DNA"/>
</dbReference>
<protein>
    <submittedName>
        <fullName evidence="2">GNAT family N-acetyltransferase</fullName>
    </submittedName>
</protein>
<dbReference type="Pfam" id="PF13527">
    <property type="entry name" value="Acetyltransf_9"/>
    <property type="match status" value="1"/>
</dbReference>
<dbReference type="AlphaFoldDB" id="A0A559IQB2"/>
<dbReference type="RefSeq" id="WP_144992484.1">
    <property type="nucleotide sequence ID" value="NZ_VNJK01000002.1"/>
</dbReference>
<accession>A0A559IQB2</accession>
<sequence length="297" mass="33863">MSVIVSGAEYEYVTNVKADEQLRSSFFQLAKETFELDFEPWYQKGYWGDRYITYALLADNRIVSNVSVNVIDTTWQGQKYRYIGVGTVMTADAYRQKGLSGWLMNNVLDEWTDNCDAIFLLANDSVVHFYPKFGFERADEYQCTMNIQQSTVAARKLNMTSEQDIQLLLDMYKYSNPFSALPMENNTELLMFCCTEFFQDYIYYVESHNAIVIAEHDGEQLICYDIFSGETGGSMADILSAVAAKNTTSVVLGFTPNQTEGCTIERLHEEDTTLFVLKSKENVFASNKLMIPTLARA</sequence>